<keyword evidence="2" id="KW-0812">Transmembrane</keyword>
<reference evidence="5" key="1">
    <citation type="journal article" date="2019" name="Int. J. Syst. Evol. Microbiol.">
        <title>The Global Catalogue of Microorganisms (GCM) 10K type strain sequencing project: providing services to taxonomists for standard genome sequencing and annotation.</title>
        <authorList>
            <consortium name="The Broad Institute Genomics Platform"/>
            <consortium name="The Broad Institute Genome Sequencing Center for Infectious Disease"/>
            <person name="Wu L."/>
            <person name="Ma J."/>
        </authorList>
    </citation>
    <scope>NUCLEOTIDE SEQUENCE [LARGE SCALE GENOMIC DNA]</scope>
    <source>
        <strain evidence="5">JCM 18537</strain>
    </source>
</reference>
<comment type="caution">
    <text evidence="4">The sequence shown here is derived from an EMBL/GenBank/DDBJ whole genome shotgun (WGS) entry which is preliminary data.</text>
</comment>
<feature type="transmembrane region" description="Helical" evidence="2">
    <location>
        <begin position="64"/>
        <end position="88"/>
    </location>
</feature>
<feature type="transmembrane region" description="Helical" evidence="2">
    <location>
        <begin position="184"/>
        <end position="211"/>
    </location>
</feature>
<organism evidence="4 5">
    <name type="scientific">Microbacterium gilvum</name>
    <dbReference type="NCBI Taxonomy" id="1336204"/>
    <lineage>
        <taxon>Bacteria</taxon>
        <taxon>Bacillati</taxon>
        <taxon>Actinomycetota</taxon>
        <taxon>Actinomycetes</taxon>
        <taxon>Micrococcales</taxon>
        <taxon>Microbacteriaceae</taxon>
        <taxon>Microbacterium</taxon>
    </lineage>
</organism>
<dbReference type="Pfam" id="PF04024">
    <property type="entry name" value="PspC"/>
    <property type="match status" value="1"/>
</dbReference>
<evidence type="ECO:0000259" key="3">
    <source>
        <dbReference type="Pfam" id="PF04024"/>
    </source>
</evidence>
<feature type="transmembrane region" description="Helical" evidence="2">
    <location>
        <begin position="143"/>
        <end position="168"/>
    </location>
</feature>
<dbReference type="EMBL" id="BAABKO010000005">
    <property type="protein sequence ID" value="GAA4780115.1"/>
    <property type="molecule type" value="Genomic_DNA"/>
</dbReference>
<feature type="region of interest" description="Disordered" evidence="1">
    <location>
        <begin position="554"/>
        <end position="577"/>
    </location>
</feature>
<feature type="transmembrane region" description="Helical" evidence="2">
    <location>
        <begin position="404"/>
        <end position="426"/>
    </location>
</feature>
<feature type="compositionally biased region" description="Pro residues" evidence="1">
    <location>
        <begin position="251"/>
        <end position="269"/>
    </location>
</feature>
<name>A0ABP9AG16_9MICO</name>
<feature type="transmembrane region" description="Helical" evidence="2">
    <location>
        <begin position="217"/>
        <end position="236"/>
    </location>
</feature>
<feature type="transmembrane region" description="Helical" evidence="2">
    <location>
        <begin position="109"/>
        <end position="131"/>
    </location>
</feature>
<dbReference type="InterPro" id="IPR007168">
    <property type="entry name" value="Phageshock_PspC_N"/>
</dbReference>
<keyword evidence="2" id="KW-0472">Membrane</keyword>
<feature type="compositionally biased region" description="Low complexity" evidence="1">
    <location>
        <begin position="559"/>
        <end position="569"/>
    </location>
</feature>
<dbReference type="RefSeq" id="WP_345439959.1">
    <property type="nucleotide sequence ID" value="NZ_BAABKO010000005.1"/>
</dbReference>
<feature type="transmembrane region" description="Helical" evidence="2">
    <location>
        <begin position="338"/>
        <end position="360"/>
    </location>
</feature>
<gene>
    <name evidence="4" type="ORF">GCM10023351_26390</name>
</gene>
<accession>A0ABP9AG16</accession>
<feature type="domain" description="Phage shock protein PspC N-terminal" evidence="3">
    <location>
        <begin position="43"/>
        <end position="94"/>
    </location>
</feature>
<evidence type="ECO:0000256" key="2">
    <source>
        <dbReference type="SAM" id="Phobius"/>
    </source>
</evidence>
<sequence length="577" mass="59661">MTEREPTTAPPPAAPGGGFAPRGDAPRVGRGFFDWVRSLGLVRADGWIGGVCAAIARRTGADPVIVRGIFVVAAVLGFPALWLYALGWALLPDERGEIAIRLRTGSGPALVGVAIMVAFGAVASWASATLMEDLLQLAYPGRIVWTAIEASLWIAVLGAVVAFALWLVRREPAAGARPPAPGRVVLVVVLCVAVAVPVLALGFGVVAPFVFGYGSPVGALAAAAFCVAAVGFAVWAGRRILGGAALVPPAAPSASVPPSPPPAAPPVQPPLDGDFDGWRRQHDEWRAQHDAWRAQQADAERAARDADRAQRQAAAHAFAQDAARIRAARRAARPRIPLAYGASVVGLALVVGAATALVVMKNEAWPGDEARILGAVSGALFAGALVAALGMVVAGILRRRSGVLAFAAVVALVAGASTALGANSVFGMNSWQSVAIGDGDHEIAQAFGTVDLGLTSEGDGAGTAVVERRGGFTQVTVPSDVDADIRIDADPSTYISVLRQDEATGQIVDEEVLSADDGVYAWHHDGVDGTTARRTVDITQTEGGQITIWVIAPVEQESEPTPTATPEPTETTEETQR</sequence>
<evidence type="ECO:0000256" key="1">
    <source>
        <dbReference type="SAM" id="MobiDB-lite"/>
    </source>
</evidence>
<evidence type="ECO:0000313" key="4">
    <source>
        <dbReference type="EMBL" id="GAA4780115.1"/>
    </source>
</evidence>
<protein>
    <recommendedName>
        <fullName evidence="3">Phage shock protein PspC N-terminal domain-containing protein</fullName>
    </recommendedName>
</protein>
<evidence type="ECO:0000313" key="5">
    <source>
        <dbReference type="Proteomes" id="UP001501645"/>
    </source>
</evidence>
<dbReference type="Proteomes" id="UP001501645">
    <property type="component" value="Unassembled WGS sequence"/>
</dbReference>
<keyword evidence="2" id="KW-1133">Transmembrane helix</keyword>
<proteinExistence type="predicted"/>
<feature type="region of interest" description="Disordered" evidence="1">
    <location>
        <begin position="1"/>
        <end position="20"/>
    </location>
</feature>
<feature type="region of interest" description="Disordered" evidence="1">
    <location>
        <begin position="251"/>
        <end position="278"/>
    </location>
</feature>
<keyword evidence="5" id="KW-1185">Reference proteome</keyword>
<feature type="transmembrane region" description="Helical" evidence="2">
    <location>
        <begin position="372"/>
        <end position="397"/>
    </location>
</feature>